<dbReference type="InterPro" id="IPR025380">
    <property type="entry name" value="DUF4369"/>
</dbReference>
<dbReference type="InterPro" id="IPR017937">
    <property type="entry name" value="Thioredoxin_CS"/>
</dbReference>
<evidence type="ECO:0000259" key="6">
    <source>
        <dbReference type="PROSITE" id="PS51352"/>
    </source>
</evidence>
<reference evidence="7 8" key="1">
    <citation type="submission" date="2018-06" db="EMBL/GenBank/DDBJ databases">
        <title>Genomic Encyclopedia of Archaeal and Bacterial Type Strains, Phase II (KMG-II): from individual species to whole genera.</title>
        <authorList>
            <person name="Goeker M."/>
        </authorList>
    </citation>
    <scope>NUCLEOTIDE SEQUENCE [LARGE SCALE GENOMIC DNA]</scope>
    <source>
        <strain evidence="7 8">DSM 29821</strain>
    </source>
</reference>
<dbReference type="GO" id="GO:0030313">
    <property type="term" value="C:cell envelope"/>
    <property type="evidence" value="ECO:0007669"/>
    <property type="project" value="UniProtKB-SubCell"/>
</dbReference>
<dbReference type="InterPro" id="IPR050553">
    <property type="entry name" value="Thioredoxin_ResA/DsbE_sf"/>
</dbReference>
<dbReference type="Proteomes" id="UP000249819">
    <property type="component" value="Unassembled WGS sequence"/>
</dbReference>
<dbReference type="GO" id="GO:0016853">
    <property type="term" value="F:isomerase activity"/>
    <property type="evidence" value="ECO:0007669"/>
    <property type="project" value="UniProtKB-KW"/>
</dbReference>
<keyword evidence="7" id="KW-0413">Isomerase</keyword>
<comment type="caution">
    <text evidence="7">The sequence shown here is derived from an EMBL/GenBank/DDBJ whole genome shotgun (WGS) entry which is preliminary data.</text>
</comment>
<dbReference type="Pfam" id="PF14289">
    <property type="entry name" value="DUF4369"/>
    <property type="match status" value="1"/>
</dbReference>
<dbReference type="InterPro" id="IPR000866">
    <property type="entry name" value="AhpC/TSA"/>
</dbReference>
<dbReference type="OrthoDB" id="9794348at2"/>
<dbReference type="AlphaFoldDB" id="A0A327VXZ6"/>
<keyword evidence="8" id="KW-1185">Reference proteome</keyword>
<keyword evidence="5" id="KW-0732">Signal</keyword>
<gene>
    <name evidence="7" type="ORF">CLV59_10492</name>
</gene>
<dbReference type="PROSITE" id="PS00194">
    <property type="entry name" value="THIOREDOXIN_1"/>
    <property type="match status" value="1"/>
</dbReference>
<feature type="chain" id="PRO_5016298157" evidence="5">
    <location>
        <begin position="21"/>
        <end position="403"/>
    </location>
</feature>
<keyword evidence="2" id="KW-0201">Cytochrome c-type biogenesis</keyword>
<dbReference type="RefSeq" id="WP_111592431.1">
    <property type="nucleotide sequence ID" value="NZ_QLMA01000004.1"/>
</dbReference>
<dbReference type="CDD" id="cd02966">
    <property type="entry name" value="TlpA_like_family"/>
    <property type="match status" value="1"/>
</dbReference>
<evidence type="ECO:0000256" key="2">
    <source>
        <dbReference type="ARBA" id="ARBA00022748"/>
    </source>
</evidence>
<dbReference type="PANTHER" id="PTHR42852">
    <property type="entry name" value="THIOL:DISULFIDE INTERCHANGE PROTEIN DSBE"/>
    <property type="match status" value="1"/>
</dbReference>
<evidence type="ECO:0000256" key="1">
    <source>
        <dbReference type="ARBA" id="ARBA00004196"/>
    </source>
</evidence>
<proteinExistence type="predicted"/>
<evidence type="ECO:0000313" key="8">
    <source>
        <dbReference type="Proteomes" id="UP000249819"/>
    </source>
</evidence>
<dbReference type="InterPro" id="IPR036249">
    <property type="entry name" value="Thioredoxin-like_sf"/>
</dbReference>
<evidence type="ECO:0000256" key="3">
    <source>
        <dbReference type="ARBA" id="ARBA00023157"/>
    </source>
</evidence>
<dbReference type="PANTHER" id="PTHR42852:SF6">
    <property type="entry name" value="THIOL:DISULFIDE INTERCHANGE PROTEIN DSBE"/>
    <property type="match status" value="1"/>
</dbReference>
<dbReference type="PROSITE" id="PS51352">
    <property type="entry name" value="THIOREDOXIN_2"/>
    <property type="match status" value="1"/>
</dbReference>
<dbReference type="InterPro" id="IPR013766">
    <property type="entry name" value="Thioredoxin_domain"/>
</dbReference>
<evidence type="ECO:0000256" key="5">
    <source>
        <dbReference type="SAM" id="SignalP"/>
    </source>
</evidence>
<feature type="signal peptide" evidence="5">
    <location>
        <begin position="1"/>
        <end position="20"/>
    </location>
</feature>
<dbReference type="SUPFAM" id="SSF52833">
    <property type="entry name" value="Thioredoxin-like"/>
    <property type="match status" value="1"/>
</dbReference>
<dbReference type="Gene3D" id="3.40.30.10">
    <property type="entry name" value="Glutaredoxin"/>
    <property type="match status" value="1"/>
</dbReference>
<name>A0A327VXZ6_9BACT</name>
<keyword evidence="4" id="KW-0676">Redox-active center</keyword>
<accession>A0A327VXZ6</accession>
<comment type="subcellular location">
    <subcellularLocation>
        <location evidence="1">Cell envelope</location>
    </subcellularLocation>
</comment>
<protein>
    <submittedName>
        <fullName evidence="7">Thiol-disulfide isomerase/thioredoxin</fullName>
    </submittedName>
</protein>
<dbReference type="Pfam" id="PF00578">
    <property type="entry name" value="AhpC-TSA"/>
    <property type="match status" value="1"/>
</dbReference>
<dbReference type="GO" id="GO:0017004">
    <property type="term" value="P:cytochrome complex assembly"/>
    <property type="evidence" value="ECO:0007669"/>
    <property type="project" value="UniProtKB-KW"/>
</dbReference>
<sequence>MMKQSILFLSAALLVGSASAQKTYRIQGSVPGAKDGLKVYLTDDFQQGKGGLHDSATIKNEQFELKGKAAWGFSRHVSLMVDKNPGVPRDRKMVRFFMGDEQVKVECCMDSLPGYYYNTGGRMENVIITGSKDQEIYQRFREQVKALRQKNSELYDAYLKEYHIPAADGTFNTARGIELSRELEKTRQELHRQRMEFMKAHKSSVVSAYLAVEILGSTNSRFTAAEIDAIAAIPAASLANSTIMKEVKKMAATAKITAKGKSYIDIPLMDKSGKTVQLSSLIKPGQYNMLEFWASWCGPCRAEIPHLRELSKTVSDKDFNIISISIDERKADWEKAMKEEHMEWTQACDPKGWDGPVAQRYKVQGVPFSIILDPAGKIVASEVRGAELDLVMKNLLGDKITAF</sequence>
<evidence type="ECO:0000256" key="4">
    <source>
        <dbReference type="ARBA" id="ARBA00023284"/>
    </source>
</evidence>
<organism evidence="7 8">
    <name type="scientific">Chitinophaga dinghuensis</name>
    <dbReference type="NCBI Taxonomy" id="1539050"/>
    <lineage>
        <taxon>Bacteria</taxon>
        <taxon>Pseudomonadati</taxon>
        <taxon>Bacteroidota</taxon>
        <taxon>Chitinophagia</taxon>
        <taxon>Chitinophagales</taxon>
        <taxon>Chitinophagaceae</taxon>
        <taxon>Chitinophaga</taxon>
    </lineage>
</organism>
<feature type="domain" description="Thioredoxin" evidence="6">
    <location>
        <begin position="257"/>
        <end position="403"/>
    </location>
</feature>
<keyword evidence="3" id="KW-1015">Disulfide bond</keyword>
<dbReference type="EMBL" id="QLMA01000004">
    <property type="protein sequence ID" value="RAJ81867.1"/>
    <property type="molecule type" value="Genomic_DNA"/>
</dbReference>
<evidence type="ECO:0000313" key="7">
    <source>
        <dbReference type="EMBL" id="RAJ81867.1"/>
    </source>
</evidence>